<keyword evidence="9" id="KW-0645">Protease</keyword>
<keyword evidence="3 6" id="KW-0812">Transmembrane</keyword>
<dbReference type="STRING" id="1940790.L21SP3_00233"/>
<dbReference type="SMART" id="SM00244">
    <property type="entry name" value="PHB"/>
    <property type="match status" value="1"/>
</dbReference>
<dbReference type="PANTHER" id="PTHR43327:SF2">
    <property type="entry name" value="MODULATOR OF FTSH PROTEASE HFLK"/>
    <property type="match status" value="1"/>
</dbReference>
<keyword evidence="4 6" id="KW-1133">Transmembrane helix</keyword>
<comment type="subunit">
    <text evidence="6">HflC and HflK may interact to form a multimeric complex.</text>
</comment>
<protein>
    <recommendedName>
        <fullName evidence="6">Protein HflK</fullName>
    </recommendedName>
</protein>
<evidence type="ECO:0000256" key="4">
    <source>
        <dbReference type="ARBA" id="ARBA00022989"/>
    </source>
</evidence>
<dbReference type="GO" id="GO:0016020">
    <property type="term" value="C:membrane"/>
    <property type="evidence" value="ECO:0007669"/>
    <property type="project" value="UniProtKB-SubCell"/>
</dbReference>
<dbReference type="Pfam" id="PF01145">
    <property type="entry name" value="Band_7"/>
    <property type="match status" value="1"/>
</dbReference>
<dbReference type="KEGG" id="pbu:L21SP3_00233"/>
<comment type="subcellular location">
    <subcellularLocation>
        <location evidence="1">Membrane</location>
        <topology evidence="1">Single-pass membrane protein</topology>
    </subcellularLocation>
</comment>
<evidence type="ECO:0000259" key="8">
    <source>
        <dbReference type="SMART" id="SM00244"/>
    </source>
</evidence>
<gene>
    <name evidence="9" type="primary">hflK_1</name>
    <name evidence="9" type="ORF">L21SP3_00233</name>
</gene>
<dbReference type="AlphaFoldDB" id="A0A1Q2HML2"/>
<name>A0A1Q2HML2_9BACT</name>
<dbReference type="OrthoDB" id="9779595at2"/>
<keyword evidence="9" id="KW-0378">Hydrolase</keyword>
<comment type="similarity">
    <text evidence="2 6">Belongs to the band 7/mec-2 family. HflK subfamily.</text>
</comment>
<evidence type="ECO:0000256" key="2">
    <source>
        <dbReference type="ARBA" id="ARBA00006971"/>
    </source>
</evidence>
<dbReference type="InterPro" id="IPR001107">
    <property type="entry name" value="Band_7"/>
</dbReference>
<reference evidence="10" key="1">
    <citation type="submission" date="2017-02" db="EMBL/GenBank/DDBJ databases">
        <title>Comparative genomics and description of representatives of a novel lineage of planctomycetes thriving in anoxic sediments.</title>
        <authorList>
            <person name="Spring S."/>
            <person name="Bunk B."/>
            <person name="Sproer C."/>
            <person name="Klenk H.-P."/>
        </authorList>
    </citation>
    <scope>NUCLEOTIDE SEQUENCE [LARGE SCALE GENOMIC DNA]</scope>
    <source>
        <strain evidence="10">L21-RPul-D3</strain>
    </source>
</reference>
<dbReference type="Proteomes" id="UP000188273">
    <property type="component" value="Chromosome"/>
</dbReference>
<organism evidence="9 10">
    <name type="scientific">Sedimentisphaera cyanobacteriorum</name>
    <dbReference type="NCBI Taxonomy" id="1940790"/>
    <lineage>
        <taxon>Bacteria</taxon>
        <taxon>Pseudomonadati</taxon>
        <taxon>Planctomycetota</taxon>
        <taxon>Phycisphaerae</taxon>
        <taxon>Sedimentisphaerales</taxon>
        <taxon>Sedimentisphaeraceae</taxon>
        <taxon>Sedimentisphaera</taxon>
    </lineage>
</organism>
<proteinExistence type="inferred from homology"/>
<evidence type="ECO:0000256" key="1">
    <source>
        <dbReference type="ARBA" id="ARBA00004167"/>
    </source>
</evidence>
<keyword evidence="10" id="KW-1185">Reference proteome</keyword>
<accession>A0A1Q2HML2</accession>
<dbReference type="NCBIfam" id="TIGR01933">
    <property type="entry name" value="hflK"/>
    <property type="match status" value="1"/>
</dbReference>
<dbReference type="Gene3D" id="3.30.479.30">
    <property type="entry name" value="Band 7 domain"/>
    <property type="match status" value="1"/>
</dbReference>
<feature type="domain" description="Band 7" evidence="8">
    <location>
        <begin position="31"/>
        <end position="212"/>
    </location>
</feature>
<feature type="coiled-coil region" evidence="7">
    <location>
        <begin position="204"/>
        <end position="231"/>
    </location>
</feature>
<evidence type="ECO:0000313" key="9">
    <source>
        <dbReference type="EMBL" id="AQQ08456.1"/>
    </source>
</evidence>
<evidence type="ECO:0000256" key="7">
    <source>
        <dbReference type="SAM" id="Coils"/>
    </source>
</evidence>
<dbReference type="InterPro" id="IPR010201">
    <property type="entry name" value="HflK"/>
</dbReference>
<dbReference type="GO" id="GO:0006508">
    <property type="term" value="P:proteolysis"/>
    <property type="evidence" value="ECO:0007669"/>
    <property type="project" value="UniProtKB-KW"/>
</dbReference>
<dbReference type="SUPFAM" id="SSF117892">
    <property type="entry name" value="Band 7/SPFH domain"/>
    <property type="match status" value="1"/>
</dbReference>
<keyword evidence="7" id="KW-0175">Coiled coil</keyword>
<feature type="transmembrane region" description="Helical" evidence="6">
    <location>
        <begin position="12"/>
        <end position="34"/>
    </location>
</feature>
<evidence type="ECO:0000256" key="5">
    <source>
        <dbReference type="ARBA" id="ARBA00023136"/>
    </source>
</evidence>
<dbReference type="CDD" id="cd03404">
    <property type="entry name" value="SPFH_HflK"/>
    <property type="match status" value="1"/>
</dbReference>
<sequence>MVKQFFDSESNFSKYILLGIGAALIIGIINGSFYTVNTDERAVVTRFGKFSRTAEPGLHFKLPFGIESVSTPKVTTVFKEEFGFRTLKAGVESQYDRRDYSSESLMLCGDLSVADVQWIVQYRIIDPQKYLFNIRDHRKMLRDVAESVVRREVGDSSVDEVLTERRMEINELVEDGMQKILDDYESGLFVVTVKMQDVNPPDPVKHAFNEVNAAQQEKERLINSAKKEYNEIIPKKRGEAQKMVQQAEAYAVKRVNEAEGDAGRFREIYNNYKNSKEVTRTRMYLEAINEAFPEIGQINIMDKEVESLLPHMNINKKGESK</sequence>
<evidence type="ECO:0000256" key="3">
    <source>
        <dbReference type="ARBA" id="ARBA00022692"/>
    </source>
</evidence>
<dbReference type="InterPro" id="IPR036013">
    <property type="entry name" value="Band_7/SPFH_dom_sf"/>
</dbReference>
<dbReference type="PANTHER" id="PTHR43327">
    <property type="entry name" value="STOMATIN-LIKE PROTEIN 2, MITOCHONDRIAL"/>
    <property type="match status" value="1"/>
</dbReference>
<comment type="function">
    <text evidence="6">HflC and HflK could encode or regulate a protease.</text>
</comment>
<dbReference type="GO" id="GO:0008233">
    <property type="term" value="F:peptidase activity"/>
    <property type="evidence" value="ECO:0007669"/>
    <property type="project" value="UniProtKB-KW"/>
</dbReference>
<dbReference type="EMBL" id="CP019633">
    <property type="protein sequence ID" value="AQQ08456.1"/>
    <property type="molecule type" value="Genomic_DNA"/>
</dbReference>
<evidence type="ECO:0000313" key="10">
    <source>
        <dbReference type="Proteomes" id="UP000188273"/>
    </source>
</evidence>
<keyword evidence="5 6" id="KW-0472">Membrane</keyword>
<evidence type="ECO:0000256" key="6">
    <source>
        <dbReference type="RuleBase" id="RU364113"/>
    </source>
</evidence>
<dbReference type="RefSeq" id="WP_077538757.1">
    <property type="nucleotide sequence ID" value="NZ_CP019633.1"/>
</dbReference>
<dbReference type="InterPro" id="IPR050710">
    <property type="entry name" value="Band7/mec-2_domain"/>
</dbReference>